<evidence type="ECO:0000256" key="4">
    <source>
        <dbReference type="ARBA" id="ARBA00023163"/>
    </source>
</evidence>
<evidence type="ECO:0000256" key="1">
    <source>
        <dbReference type="ARBA" id="ARBA00009437"/>
    </source>
</evidence>
<keyword evidence="4" id="KW-0804">Transcription</keyword>
<dbReference type="SUPFAM" id="SSF46785">
    <property type="entry name" value="Winged helix' DNA-binding domain"/>
    <property type="match status" value="1"/>
</dbReference>
<dbReference type="PRINTS" id="PR00039">
    <property type="entry name" value="HTHLYSR"/>
</dbReference>
<gene>
    <name evidence="6" type="ORF">SAMN04488502_10912</name>
</gene>
<dbReference type="PANTHER" id="PTHR30346:SF28">
    <property type="entry name" value="HTH-TYPE TRANSCRIPTIONAL REGULATOR CYNR"/>
    <property type="match status" value="1"/>
</dbReference>
<dbReference type="Gene3D" id="1.10.10.10">
    <property type="entry name" value="Winged helix-like DNA-binding domain superfamily/Winged helix DNA-binding domain"/>
    <property type="match status" value="1"/>
</dbReference>
<dbReference type="OrthoDB" id="9803735at2"/>
<dbReference type="GO" id="GO:0003700">
    <property type="term" value="F:DNA-binding transcription factor activity"/>
    <property type="evidence" value="ECO:0007669"/>
    <property type="project" value="InterPro"/>
</dbReference>
<dbReference type="STRING" id="146817.SAMN04488502_10912"/>
<keyword evidence="2" id="KW-0805">Transcription regulation</keyword>
<sequence length="300" mass="33952">MNSKELHYVVTIAEERSITNAANKLFVSQSTLSHSLAKLEERLGIPLFDRSTIPLKPTLAGELFVNTANKIFQLDRELQQQIQDVANFKHGSFTIGVTHLAERSYLPLVLPRFYKKYPGISIILKVAGLNQLETMLLKNMVDFAIIIPLDNPSIEYKPIFTMNVLIAMPLSHPLAKKHSQTGSNYPEIDLTELKNEDFILLPQGRKLRETILTACKAAGFSPKISLEVSNLDTAHALVAEGYGVTFIMDIITRNDPKKDKIAYFKIKNTRIQQTFCLGYLKKKYLPKAIDEFLYPQDIQV</sequence>
<protein>
    <submittedName>
        <fullName evidence="6">DNA-binding transcriptional regulator, LysR family</fullName>
    </submittedName>
</protein>
<dbReference type="PANTHER" id="PTHR30346">
    <property type="entry name" value="TRANSCRIPTIONAL DUAL REGULATOR HCAR-RELATED"/>
    <property type="match status" value="1"/>
</dbReference>
<evidence type="ECO:0000313" key="7">
    <source>
        <dbReference type="Proteomes" id="UP000214880"/>
    </source>
</evidence>
<dbReference type="InterPro" id="IPR005119">
    <property type="entry name" value="LysR_subst-bd"/>
</dbReference>
<dbReference type="GO" id="GO:0032993">
    <property type="term" value="C:protein-DNA complex"/>
    <property type="evidence" value="ECO:0007669"/>
    <property type="project" value="TreeGrafter"/>
</dbReference>
<comment type="similarity">
    <text evidence="1">Belongs to the LysR transcriptional regulatory family.</text>
</comment>
<dbReference type="EMBL" id="FNHB01000009">
    <property type="protein sequence ID" value="SDM92730.1"/>
    <property type="molecule type" value="Genomic_DNA"/>
</dbReference>
<reference evidence="6 7" key="1">
    <citation type="submission" date="2016-10" db="EMBL/GenBank/DDBJ databases">
        <authorList>
            <person name="de Groot N.N."/>
        </authorList>
    </citation>
    <scope>NUCLEOTIDE SEQUENCE [LARGE SCALE GENOMIC DNA]</scope>
    <source>
        <strain evidence="6 7">DSM 1736</strain>
    </source>
</reference>
<dbReference type="Pfam" id="PF00126">
    <property type="entry name" value="HTH_1"/>
    <property type="match status" value="1"/>
</dbReference>
<dbReference type="InterPro" id="IPR036388">
    <property type="entry name" value="WH-like_DNA-bd_sf"/>
</dbReference>
<name>A0A1G9X7J8_9FIRM</name>
<dbReference type="RefSeq" id="WP_092074382.1">
    <property type="nucleotide sequence ID" value="NZ_FNHB01000009.1"/>
</dbReference>
<organism evidence="6 7">
    <name type="scientific">Dendrosporobacter quercicolus</name>
    <dbReference type="NCBI Taxonomy" id="146817"/>
    <lineage>
        <taxon>Bacteria</taxon>
        <taxon>Bacillati</taxon>
        <taxon>Bacillota</taxon>
        <taxon>Negativicutes</taxon>
        <taxon>Selenomonadales</taxon>
        <taxon>Sporomusaceae</taxon>
        <taxon>Dendrosporobacter</taxon>
    </lineage>
</organism>
<dbReference type="AlphaFoldDB" id="A0A1G9X7J8"/>
<dbReference type="SUPFAM" id="SSF53850">
    <property type="entry name" value="Periplasmic binding protein-like II"/>
    <property type="match status" value="1"/>
</dbReference>
<dbReference type="Proteomes" id="UP000214880">
    <property type="component" value="Unassembled WGS sequence"/>
</dbReference>
<evidence type="ECO:0000259" key="5">
    <source>
        <dbReference type="PROSITE" id="PS50931"/>
    </source>
</evidence>
<dbReference type="Gene3D" id="3.40.190.290">
    <property type="match status" value="1"/>
</dbReference>
<dbReference type="GO" id="GO:0003677">
    <property type="term" value="F:DNA binding"/>
    <property type="evidence" value="ECO:0007669"/>
    <property type="project" value="UniProtKB-KW"/>
</dbReference>
<evidence type="ECO:0000256" key="3">
    <source>
        <dbReference type="ARBA" id="ARBA00023125"/>
    </source>
</evidence>
<feature type="domain" description="HTH lysR-type" evidence="5">
    <location>
        <begin position="1"/>
        <end position="58"/>
    </location>
</feature>
<dbReference type="FunFam" id="1.10.10.10:FF:000001">
    <property type="entry name" value="LysR family transcriptional regulator"/>
    <property type="match status" value="1"/>
</dbReference>
<dbReference type="PROSITE" id="PS50931">
    <property type="entry name" value="HTH_LYSR"/>
    <property type="match status" value="1"/>
</dbReference>
<accession>A0A1G9X7J8</accession>
<dbReference type="InterPro" id="IPR000847">
    <property type="entry name" value="LysR_HTH_N"/>
</dbReference>
<evidence type="ECO:0000313" key="6">
    <source>
        <dbReference type="EMBL" id="SDM92730.1"/>
    </source>
</evidence>
<dbReference type="CDD" id="cd05466">
    <property type="entry name" value="PBP2_LTTR_substrate"/>
    <property type="match status" value="1"/>
</dbReference>
<proteinExistence type="inferred from homology"/>
<keyword evidence="3 6" id="KW-0238">DNA-binding</keyword>
<keyword evidence="7" id="KW-1185">Reference proteome</keyword>
<dbReference type="Pfam" id="PF03466">
    <property type="entry name" value="LysR_substrate"/>
    <property type="match status" value="1"/>
</dbReference>
<evidence type="ECO:0000256" key="2">
    <source>
        <dbReference type="ARBA" id="ARBA00023015"/>
    </source>
</evidence>
<dbReference type="InterPro" id="IPR036390">
    <property type="entry name" value="WH_DNA-bd_sf"/>
</dbReference>